<comment type="caution">
    <text evidence="1">The sequence shown here is derived from an EMBL/GenBank/DDBJ whole genome shotgun (WGS) entry which is preliminary data.</text>
</comment>
<name>A0A8J3EDZ3_9PROT</name>
<dbReference type="EMBL" id="BMKS01000016">
    <property type="protein sequence ID" value="GGG47256.1"/>
    <property type="molecule type" value="Genomic_DNA"/>
</dbReference>
<dbReference type="InterPro" id="IPR011990">
    <property type="entry name" value="TPR-like_helical_dom_sf"/>
</dbReference>
<keyword evidence="2" id="KW-1185">Reference proteome</keyword>
<reference evidence="1 2" key="1">
    <citation type="journal article" date="2014" name="Int. J. Syst. Evol. Microbiol.">
        <title>Complete genome sequence of Corynebacterium casei LMG S-19264T (=DSM 44701T), isolated from a smear-ripened cheese.</title>
        <authorList>
            <consortium name="US DOE Joint Genome Institute (JGI-PGF)"/>
            <person name="Walter F."/>
            <person name="Albersmeier A."/>
            <person name="Kalinowski J."/>
            <person name="Ruckert C."/>
        </authorList>
    </citation>
    <scope>NUCLEOTIDE SEQUENCE [LARGE SCALE GENOMIC DNA]</scope>
    <source>
        <strain evidence="1 2">CGMCC 1.16330</strain>
    </source>
</reference>
<dbReference type="SUPFAM" id="SSF48452">
    <property type="entry name" value="TPR-like"/>
    <property type="match status" value="1"/>
</dbReference>
<protein>
    <submittedName>
        <fullName evidence="1">Membrane protein</fullName>
    </submittedName>
</protein>
<dbReference type="Proteomes" id="UP000597507">
    <property type="component" value="Unassembled WGS sequence"/>
</dbReference>
<dbReference type="RefSeq" id="WP_188903171.1">
    <property type="nucleotide sequence ID" value="NZ_BMKS01000016.1"/>
</dbReference>
<evidence type="ECO:0000313" key="2">
    <source>
        <dbReference type="Proteomes" id="UP000597507"/>
    </source>
</evidence>
<proteinExistence type="predicted"/>
<dbReference type="Gene3D" id="1.20.58.320">
    <property type="entry name" value="TPR-like"/>
    <property type="match status" value="1"/>
</dbReference>
<dbReference type="Pfam" id="PF06041">
    <property type="entry name" value="DUF924"/>
    <property type="match status" value="1"/>
</dbReference>
<sequence length="194" mass="21525">MSDATTPGAVLAFWFEGDRETLRERWFTPDAAFDAAIRARFGALVAPAAAGALDPWAATPEGALALCLLLDQFPRNLHRGTARAYACDPKAREIARAAVLRDRHDLRLTATERVFLYLPFEHSEDMADQDLSVALFEGLRDHPAHRAPGGTIDYAWRHWLVIREFGRFPHRNAALGRASTAAEKAYLARPDAGF</sequence>
<evidence type="ECO:0000313" key="1">
    <source>
        <dbReference type="EMBL" id="GGG47256.1"/>
    </source>
</evidence>
<accession>A0A8J3EDZ3</accession>
<organism evidence="1 2">
    <name type="scientific">Caldovatus sediminis</name>
    <dbReference type="NCBI Taxonomy" id="2041189"/>
    <lineage>
        <taxon>Bacteria</taxon>
        <taxon>Pseudomonadati</taxon>
        <taxon>Pseudomonadota</taxon>
        <taxon>Alphaproteobacteria</taxon>
        <taxon>Acetobacterales</taxon>
        <taxon>Roseomonadaceae</taxon>
        <taxon>Caldovatus</taxon>
    </lineage>
</organism>
<dbReference type="AlphaFoldDB" id="A0A8J3EDZ3"/>
<dbReference type="InterPro" id="IPR010323">
    <property type="entry name" value="DUF924"/>
</dbReference>
<dbReference type="Gene3D" id="1.25.40.10">
    <property type="entry name" value="Tetratricopeptide repeat domain"/>
    <property type="match status" value="1"/>
</dbReference>
<gene>
    <name evidence="1" type="ORF">GCM10010964_38270</name>
</gene>